<name>A0ACC1NF87_9APHY</name>
<comment type="caution">
    <text evidence="1">The sequence shown here is derived from an EMBL/GenBank/DDBJ whole genome shotgun (WGS) entry which is preliminary data.</text>
</comment>
<evidence type="ECO:0000313" key="2">
    <source>
        <dbReference type="Proteomes" id="UP001144978"/>
    </source>
</evidence>
<keyword evidence="2" id="KW-1185">Reference proteome</keyword>
<dbReference type="EMBL" id="JANSHE010004443">
    <property type="protein sequence ID" value="KAJ2977506.1"/>
    <property type="molecule type" value="Genomic_DNA"/>
</dbReference>
<sequence length="254" mass="28198">MARLPALNSTARRRKVQVDLSQDPINILGGFFSGDTLYECNWGPDMKASAARLMTVVSTVSLIERADSVGSSSSPSRESKCSLCDKKFAQASTLSTHMHTHQKELEKKKPHVCHMSKRNGTQCKMAFGDSSSLLRHLKEQHRGATYECPVPGCVDRANKQKRSVPPSPMERPVRSYALIVSIKRLSEFKKHLAQKHGIVVEDANQYSVTMWTDEPLPIAGPVAGPSKPRKRRTAKRDAALVTSEPTFRGAVCWR</sequence>
<proteinExistence type="predicted"/>
<dbReference type="Proteomes" id="UP001144978">
    <property type="component" value="Unassembled WGS sequence"/>
</dbReference>
<reference evidence="1" key="1">
    <citation type="submission" date="2022-08" db="EMBL/GenBank/DDBJ databases">
        <title>Genome Sequence of Pycnoporus sanguineus.</title>
        <authorList>
            <person name="Buettner E."/>
        </authorList>
    </citation>
    <scope>NUCLEOTIDE SEQUENCE</scope>
    <source>
        <strain evidence="1">CG-C14</strain>
    </source>
</reference>
<evidence type="ECO:0000313" key="1">
    <source>
        <dbReference type="EMBL" id="KAJ2977506.1"/>
    </source>
</evidence>
<accession>A0ACC1NF87</accession>
<protein>
    <submittedName>
        <fullName evidence="1">Uncharacterized protein</fullName>
    </submittedName>
</protein>
<organism evidence="1 2">
    <name type="scientific">Trametes sanguinea</name>
    <dbReference type="NCBI Taxonomy" id="158606"/>
    <lineage>
        <taxon>Eukaryota</taxon>
        <taxon>Fungi</taxon>
        <taxon>Dikarya</taxon>
        <taxon>Basidiomycota</taxon>
        <taxon>Agaricomycotina</taxon>
        <taxon>Agaricomycetes</taxon>
        <taxon>Polyporales</taxon>
        <taxon>Polyporaceae</taxon>
        <taxon>Trametes</taxon>
    </lineage>
</organism>
<gene>
    <name evidence="1" type="ORF">NUW54_g11411</name>
</gene>